<organism evidence="3 4">
    <name type="scientific">Caulobacter zeae</name>
    <dbReference type="NCBI Taxonomy" id="2055137"/>
    <lineage>
        <taxon>Bacteria</taxon>
        <taxon>Pseudomonadati</taxon>
        <taxon>Pseudomonadota</taxon>
        <taxon>Alphaproteobacteria</taxon>
        <taxon>Caulobacterales</taxon>
        <taxon>Caulobacteraceae</taxon>
        <taxon>Caulobacter</taxon>
    </lineage>
</organism>
<dbReference type="PROSITE" id="PS51318">
    <property type="entry name" value="TAT"/>
    <property type="match status" value="1"/>
</dbReference>
<evidence type="ECO:0000256" key="2">
    <source>
        <dbReference type="SAM" id="SignalP"/>
    </source>
</evidence>
<evidence type="ECO:0000313" key="4">
    <source>
        <dbReference type="Proteomes" id="UP000234479"/>
    </source>
</evidence>
<evidence type="ECO:0000256" key="1">
    <source>
        <dbReference type="SAM" id="Coils"/>
    </source>
</evidence>
<name>A0A2N5DND7_9CAUL</name>
<dbReference type="NCBIfam" id="TIGR02780">
    <property type="entry name" value="TrbJ_Ti"/>
    <property type="match status" value="1"/>
</dbReference>
<dbReference type="NCBIfam" id="NF010448">
    <property type="entry name" value="PRK13874.1"/>
    <property type="match status" value="1"/>
</dbReference>
<gene>
    <name evidence="3" type="primary">trbJ</name>
    <name evidence="3" type="ORF">SGCZBJ_07300</name>
</gene>
<sequence>MTISRRRLAAALLAAPVTAGRVLAPPAAQARIVVFDPTNYAQNVLQAARALQTINNQISSLQNEAQMLIGQAKTLASLPYSTLATLQSQVDRTRELLGQAQALAYDVASIQAAFTTNYGQVSLSASDTDLTVRADARWTMAMAGFQDALKLQAGVVEGLGASRDQLTSLVSVSQGAVGGLQAAQAGNQLLAVQSQLLADLIALSAAQGRAQALEAANQAAARADAKARFAKFMGASEQ</sequence>
<evidence type="ECO:0000313" key="3">
    <source>
        <dbReference type="EMBL" id="PLR27572.1"/>
    </source>
</evidence>
<keyword evidence="2" id="KW-0732">Signal</keyword>
<keyword evidence="4" id="KW-1185">Reference proteome</keyword>
<feature type="signal peptide" evidence="2">
    <location>
        <begin position="1"/>
        <end position="30"/>
    </location>
</feature>
<dbReference type="AlphaFoldDB" id="A0A2N5DND7"/>
<feature type="chain" id="PRO_5014665767" evidence="2">
    <location>
        <begin position="31"/>
        <end position="238"/>
    </location>
</feature>
<dbReference type="RefSeq" id="WP_101717371.1">
    <property type="nucleotide sequence ID" value="NZ_PJRS01000013.1"/>
</dbReference>
<keyword evidence="1" id="KW-0175">Coiled coil</keyword>
<dbReference type="InterPro" id="IPR014147">
    <property type="entry name" value="T4SS_TrbJ"/>
</dbReference>
<reference evidence="3 4" key="1">
    <citation type="submission" date="2017-12" db="EMBL/GenBank/DDBJ databases">
        <title>The genome sequence of Caulobacter sp. 410.</title>
        <authorList>
            <person name="Gao J."/>
            <person name="Mao X."/>
            <person name="Sun J."/>
        </authorList>
    </citation>
    <scope>NUCLEOTIDE SEQUENCE [LARGE SCALE GENOMIC DNA]</scope>
    <source>
        <strain evidence="3 4">410</strain>
    </source>
</reference>
<dbReference type="InterPro" id="IPR006311">
    <property type="entry name" value="TAT_signal"/>
</dbReference>
<dbReference type="EMBL" id="PJRS01000013">
    <property type="protein sequence ID" value="PLR27572.1"/>
    <property type="molecule type" value="Genomic_DNA"/>
</dbReference>
<protein>
    <submittedName>
        <fullName evidence="3">P-type conjugative transfer protein TrbJ</fullName>
    </submittedName>
</protein>
<dbReference type="OrthoDB" id="9807335at2"/>
<dbReference type="Proteomes" id="UP000234479">
    <property type="component" value="Unassembled WGS sequence"/>
</dbReference>
<comment type="caution">
    <text evidence="3">The sequence shown here is derived from an EMBL/GenBank/DDBJ whole genome shotgun (WGS) entry which is preliminary data.</text>
</comment>
<feature type="coiled-coil region" evidence="1">
    <location>
        <begin position="44"/>
        <end position="103"/>
    </location>
</feature>
<accession>A0A2N5DND7</accession>
<proteinExistence type="predicted"/>